<dbReference type="Gene3D" id="1.10.10.10">
    <property type="entry name" value="Winged helix-like DNA-binding domain superfamily/Winged helix DNA-binding domain"/>
    <property type="match status" value="1"/>
</dbReference>
<protein>
    <submittedName>
        <fullName evidence="5">LuxR C-terminal-related transcriptional regulator</fullName>
    </submittedName>
</protein>
<dbReference type="Gene3D" id="3.40.50.300">
    <property type="entry name" value="P-loop containing nucleotide triphosphate hydrolases"/>
    <property type="match status" value="1"/>
</dbReference>
<dbReference type="PANTHER" id="PTHR44688">
    <property type="entry name" value="DNA-BINDING TRANSCRIPTIONAL ACTIVATOR DEVR_DOSR"/>
    <property type="match status" value="1"/>
</dbReference>
<dbReference type="SUPFAM" id="SSF52540">
    <property type="entry name" value="P-loop containing nucleoside triphosphate hydrolases"/>
    <property type="match status" value="1"/>
</dbReference>
<organism evidence="5 6">
    <name type="scientific">Ornithinibacillus salinisoli</name>
    <dbReference type="NCBI Taxonomy" id="1848459"/>
    <lineage>
        <taxon>Bacteria</taxon>
        <taxon>Bacillati</taxon>
        <taxon>Bacillota</taxon>
        <taxon>Bacilli</taxon>
        <taxon>Bacillales</taxon>
        <taxon>Bacillaceae</taxon>
        <taxon>Ornithinibacillus</taxon>
    </lineage>
</organism>
<dbReference type="RefSeq" id="WP_377557427.1">
    <property type="nucleotide sequence ID" value="NZ_JBHUHQ010000016.1"/>
</dbReference>
<keyword evidence="3" id="KW-0804">Transcription</keyword>
<dbReference type="InterPro" id="IPR027417">
    <property type="entry name" value="P-loop_NTPase"/>
</dbReference>
<dbReference type="CDD" id="cd06170">
    <property type="entry name" value="LuxR_C_like"/>
    <property type="match status" value="1"/>
</dbReference>
<dbReference type="PANTHER" id="PTHR44688:SF16">
    <property type="entry name" value="DNA-BINDING TRANSCRIPTIONAL ACTIVATOR DEVR_DOSR"/>
    <property type="match status" value="1"/>
</dbReference>
<dbReference type="SUPFAM" id="SSF46894">
    <property type="entry name" value="C-terminal effector domain of the bipartite response regulators"/>
    <property type="match status" value="1"/>
</dbReference>
<comment type="caution">
    <text evidence="5">The sequence shown here is derived from an EMBL/GenBank/DDBJ whole genome shotgun (WGS) entry which is preliminary data.</text>
</comment>
<evidence type="ECO:0000256" key="3">
    <source>
        <dbReference type="ARBA" id="ARBA00023163"/>
    </source>
</evidence>
<dbReference type="Pfam" id="PF00196">
    <property type="entry name" value="GerE"/>
    <property type="match status" value="1"/>
</dbReference>
<gene>
    <name evidence="5" type="ORF">ACFSJF_11180</name>
</gene>
<feature type="domain" description="HTH luxR-type" evidence="4">
    <location>
        <begin position="613"/>
        <end position="678"/>
    </location>
</feature>
<dbReference type="EMBL" id="JBHUHQ010000016">
    <property type="protein sequence ID" value="MFD2044832.1"/>
    <property type="molecule type" value="Genomic_DNA"/>
</dbReference>
<dbReference type="InterPro" id="IPR016032">
    <property type="entry name" value="Sig_transdc_resp-reg_C-effctor"/>
</dbReference>
<evidence type="ECO:0000313" key="6">
    <source>
        <dbReference type="Proteomes" id="UP001597383"/>
    </source>
</evidence>
<dbReference type="InterPro" id="IPR000792">
    <property type="entry name" value="Tscrpt_reg_LuxR_C"/>
</dbReference>
<dbReference type="SMART" id="SM00421">
    <property type="entry name" value="HTH_LUXR"/>
    <property type="match status" value="1"/>
</dbReference>
<evidence type="ECO:0000313" key="5">
    <source>
        <dbReference type="EMBL" id="MFD2044832.1"/>
    </source>
</evidence>
<evidence type="ECO:0000259" key="4">
    <source>
        <dbReference type="PROSITE" id="PS50043"/>
    </source>
</evidence>
<keyword evidence="2" id="KW-0238">DNA-binding</keyword>
<dbReference type="InterPro" id="IPR036388">
    <property type="entry name" value="WH-like_DNA-bd_sf"/>
</dbReference>
<dbReference type="Proteomes" id="UP001597383">
    <property type="component" value="Unassembled WGS sequence"/>
</dbReference>
<dbReference type="PROSITE" id="PS00622">
    <property type="entry name" value="HTH_LUXR_1"/>
    <property type="match status" value="1"/>
</dbReference>
<name>A0ABW4W2N5_9BACI</name>
<dbReference type="PROSITE" id="PS50043">
    <property type="entry name" value="HTH_LUXR_2"/>
    <property type="match status" value="1"/>
</dbReference>
<evidence type="ECO:0000256" key="1">
    <source>
        <dbReference type="ARBA" id="ARBA00023015"/>
    </source>
</evidence>
<sequence length="678" mass="79390">MAFNTNDDISEYASKTSDFIEKVEEDFFIGRHKERKLFQEWITEESPTLKVLHHYGTGGVGKSFLLNAYHRIAKEKNVLFLQLDSQEFNHTPAGFAEHLLQIIEFTISTNYNTIPSYSVETCLQLLGKIATKKRIILAIDTYEQMDDLDRWFRQVFVRNLPKDVFIVMAGRGKLKNEWITSSTWSQVTKQTELTEFNFEQSRTYLNRFNIKDDQLIHTIWKFSEGHPLTLSLTTLTNMDNGLEDLNQNTSHILLELTERWLKEVNDEEVHRLIYIAALFHNFDQASLSVVLEQEISVKTFSDLTSFSFIRANQHGWSMHDLIRDAIQLDLKHRNPVYYQSISERIVAYYYNRTIESRSPHDLAQFFYHLRNDFIQSVLFQEYIENSMYLEPVEEYNFHEVEAFFDYKRKHIAESEAEFYNRSHNKTYQFYASIQHNKKENELLGPEYIKKVGYNTTRLLKNEFGETIGLTIIVPINNKTLKYLATEPISKNYFDQLSIEELETFNVTEENNAGWYIRHIDYIDPANISAQSFLLYNLIPLLLLDGKIITSSSIHFFQDILTYVGFQEVPGATSYDFGDDMPSPTYMLDVRGSKLADYLKQFLTHSTNDVKIDLIAETLALTDREKDIVELLLEDKNNRDIANSLYLAEVTVKKHISRILKKANVKNRTQLIKQIMELV</sequence>
<dbReference type="PRINTS" id="PR00038">
    <property type="entry name" value="HTHLUXR"/>
</dbReference>
<keyword evidence="6" id="KW-1185">Reference proteome</keyword>
<proteinExistence type="predicted"/>
<keyword evidence="1" id="KW-0805">Transcription regulation</keyword>
<accession>A0ABW4W2N5</accession>
<evidence type="ECO:0000256" key="2">
    <source>
        <dbReference type="ARBA" id="ARBA00023125"/>
    </source>
</evidence>
<reference evidence="6" key="1">
    <citation type="journal article" date="2019" name="Int. J. Syst. Evol. Microbiol.">
        <title>The Global Catalogue of Microorganisms (GCM) 10K type strain sequencing project: providing services to taxonomists for standard genome sequencing and annotation.</title>
        <authorList>
            <consortium name="The Broad Institute Genomics Platform"/>
            <consortium name="The Broad Institute Genome Sequencing Center for Infectious Disease"/>
            <person name="Wu L."/>
            <person name="Ma J."/>
        </authorList>
    </citation>
    <scope>NUCLEOTIDE SEQUENCE [LARGE SCALE GENOMIC DNA]</scope>
    <source>
        <strain evidence="6">R28</strain>
    </source>
</reference>